<dbReference type="InterPro" id="IPR003593">
    <property type="entry name" value="AAA+_ATPase"/>
</dbReference>
<dbReference type="SUPFAM" id="SSF52540">
    <property type="entry name" value="P-loop containing nucleoside triphosphate hydrolases"/>
    <property type="match status" value="1"/>
</dbReference>
<dbReference type="InterPro" id="IPR050319">
    <property type="entry name" value="ABC_transp_ATP-bind"/>
</dbReference>
<comment type="caution">
    <text evidence="7">The sequence shown here is derived from an EMBL/GenBank/DDBJ whole genome shotgun (WGS) entry which is preliminary data.</text>
</comment>
<accession>A0ABD5QVH0</accession>
<dbReference type="InterPro" id="IPR013563">
    <property type="entry name" value="Oligopep_ABC_C"/>
</dbReference>
<dbReference type="AlphaFoldDB" id="A0ABD5QVH0"/>
<evidence type="ECO:0000313" key="7">
    <source>
        <dbReference type="EMBL" id="MFC5136100.1"/>
    </source>
</evidence>
<evidence type="ECO:0000259" key="6">
    <source>
        <dbReference type="PROSITE" id="PS50893"/>
    </source>
</evidence>
<feature type="region of interest" description="Disordered" evidence="5">
    <location>
        <begin position="1"/>
        <end position="23"/>
    </location>
</feature>
<dbReference type="PANTHER" id="PTHR43776">
    <property type="entry name" value="TRANSPORT ATP-BINDING PROTEIN"/>
    <property type="match status" value="1"/>
</dbReference>
<dbReference type="Gene3D" id="3.40.50.300">
    <property type="entry name" value="P-loop containing nucleotide triphosphate hydrolases"/>
    <property type="match status" value="1"/>
</dbReference>
<dbReference type="FunFam" id="3.40.50.300:FF:000016">
    <property type="entry name" value="Oligopeptide ABC transporter ATP-binding component"/>
    <property type="match status" value="1"/>
</dbReference>
<dbReference type="Pfam" id="PF08352">
    <property type="entry name" value="oligo_HPY"/>
    <property type="match status" value="1"/>
</dbReference>
<dbReference type="Pfam" id="PF00005">
    <property type="entry name" value="ABC_tran"/>
    <property type="match status" value="1"/>
</dbReference>
<keyword evidence="8" id="KW-1185">Reference proteome</keyword>
<name>A0ABD5QVH0_9EURY</name>
<feature type="region of interest" description="Disordered" evidence="5">
    <location>
        <begin position="396"/>
        <end position="455"/>
    </location>
</feature>
<keyword evidence="4 7" id="KW-0067">ATP-binding</keyword>
<dbReference type="PANTHER" id="PTHR43776:SF7">
    <property type="entry name" value="D,D-DIPEPTIDE TRANSPORT ATP-BINDING PROTEIN DDPF-RELATED"/>
    <property type="match status" value="1"/>
</dbReference>
<evidence type="ECO:0000256" key="1">
    <source>
        <dbReference type="ARBA" id="ARBA00005417"/>
    </source>
</evidence>
<dbReference type="GO" id="GO:0055085">
    <property type="term" value="P:transmembrane transport"/>
    <property type="evidence" value="ECO:0007669"/>
    <property type="project" value="UniProtKB-ARBA"/>
</dbReference>
<evidence type="ECO:0000256" key="2">
    <source>
        <dbReference type="ARBA" id="ARBA00022448"/>
    </source>
</evidence>
<dbReference type="PROSITE" id="PS00211">
    <property type="entry name" value="ABC_TRANSPORTER_1"/>
    <property type="match status" value="1"/>
</dbReference>
<evidence type="ECO:0000256" key="5">
    <source>
        <dbReference type="SAM" id="MobiDB-lite"/>
    </source>
</evidence>
<dbReference type="EMBL" id="JBHSKV010000021">
    <property type="protein sequence ID" value="MFC5136100.1"/>
    <property type="molecule type" value="Genomic_DNA"/>
</dbReference>
<dbReference type="SMART" id="SM00382">
    <property type="entry name" value="AAA"/>
    <property type="match status" value="1"/>
</dbReference>
<gene>
    <name evidence="7" type="ORF">ACFPJA_15405</name>
</gene>
<reference evidence="7 8" key="1">
    <citation type="journal article" date="2019" name="Int. J. Syst. Evol. Microbiol.">
        <title>The Global Catalogue of Microorganisms (GCM) 10K type strain sequencing project: providing services to taxonomists for standard genome sequencing and annotation.</title>
        <authorList>
            <consortium name="The Broad Institute Genomics Platform"/>
            <consortium name="The Broad Institute Genome Sequencing Center for Infectious Disease"/>
            <person name="Wu L."/>
            <person name="Ma J."/>
        </authorList>
    </citation>
    <scope>NUCLEOTIDE SEQUENCE [LARGE SCALE GENOMIC DNA]</scope>
    <source>
        <strain evidence="7 8">CGMCC 1.16026</strain>
    </source>
</reference>
<feature type="domain" description="ABC transporter" evidence="6">
    <location>
        <begin position="24"/>
        <end position="278"/>
    </location>
</feature>
<dbReference type="Proteomes" id="UP001596145">
    <property type="component" value="Unassembled WGS sequence"/>
</dbReference>
<dbReference type="InterPro" id="IPR003439">
    <property type="entry name" value="ABC_transporter-like_ATP-bd"/>
</dbReference>
<protein>
    <submittedName>
        <fullName evidence="7">ABC transporter ATP-binding protein</fullName>
    </submittedName>
</protein>
<keyword evidence="2" id="KW-0813">Transport</keyword>
<dbReference type="InterPro" id="IPR017871">
    <property type="entry name" value="ABC_transporter-like_CS"/>
</dbReference>
<dbReference type="NCBIfam" id="TIGR01727">
    <property type="entry name" value="oligo_HPY"/>
    <property type="match status" value="1"/>
</dbReference>
<organism evidence="7 8">
    <name type="scientific">Halorubrum glutamatedens</name>
    <dbReference type="NCBI Taxonomy" id="2707018"/>
    <lineage>
        <taxon>Archaea</taxon>
        <taxon>Methanobacteriati</taxon>
        <taxon>Methanobacteriota</taxon>
        <taxon>Stenosarchaea group</taxon>
        <taxon>Halobacteria</taxon>
        <taxon>Halobacteriales</taxon>
        <taxon>Haloferacaceae</taxon>
        <taxon>Halorubrum</taxon>
    </lineage>
</organism>
<evidence type="ECO:0000313" key="8">
    <source>
        <dbReference type="Proteomes" id="UP001596145"/>
    </source>
</evidence>
<feature type="compositionally biased region" description="Basic and acidic residues" evidence="5">
    <location>
        <begin position="418"/>
        <end position="440"/>
    </location>
</feature>
<dbReference type="RefSeq" id="WP_238987669.1">
    <property type="nucleotide sequence ID" value="NZ_JBHSKV010000021.1"/>
</dbReference>
<evidence type="ECO:0000256" key="3">
    <source>
        <dbReference type="ARBA" id="ARBA00022741"/>
    </source>
</evidence>
<dbReference type="PROSITE" id="PS50893">
    <property type="entry name" value="ABC_TRANSPORTER_2"/>
    <property type="match status" value="1"/>
</dbReference>
<dbReference type="GO" id="GO:0005524">
    <property type="term" value="F:ATP binding"/>
    <property type="evidence" value="ECO:0007669"/>
    <property type="project" value="UniProtKB-KW"/>
</dbReference>
<dbReference type="InterPro" id="IPR027417">
    <property type="entry name" value="P-loop_NTPase"/>
</dbReference>
<dbReference type="CDD" id="cd03257">
    <property type="entry name" value="ABC_NikE_OppD_transporters"/>
    <property type="match status" value="1"/>
</dbReference>
<comment type="similarity">
    <text evidence="1">Belongs to the ABC transporter superfamily.</text>
</comment>
<evidence type="ECO:0000256" key="4">
    <source>
        <dbReference type="ARBA" id="ARBA00022840"/>
    </source>
</evidence>
<keyword evidence="3" id="KW-0547">Nucleotide-binding</keyword>
<proteinExistence type="inferred from homology"/>
<sequence length="455" mass="49750">MSETDMTDVGVEDTDRNSSEGPLLQADGLKKYFDQSDGMLDRLLGPASKVKAVDGVDFELGRQETVAVVGESGCGKSTLGKTLLNLHDPTGGEVRLGGTEIGGLSDKEMLPYRKEIQMIFQDPLASLNPRQTVGDIIKAPLEVHGIGEDDADRTERVRSLLDRVGLSPDYLERYPHQFSGGQQQRIGIARALALEPRVLIADEPVSALDVSVQAQILNLLSTFQEEFGLSILFITHDLSVVRYIADRVLVMYLGEIVESAPVDELFESPQHPYTQSLLSSVPRIDPEERSDRITLRGVVPSPMDPPSGCRFHTRCPVVIPPEGWSGTKEAFRSAFRFRNQLLSEDIDIENIETHLEARSGRATTEAVAEEVIADTYPGSPEDLPGGKREAIESAATALAKGDDEEAASIVSEAFPSPCERRTPTEHRHASDHAVRCHRLDPSAPGQPRRIGADDD</sequence>